<evidence type="ECO:0000313" key="2">
    <source>
        <dbReference type="EMBL" id="HJC33367.1"/>
    </source>
</evidence>
<name>A0A9D2NKC2_9FIRM</name>
<accession>A0A9D2NKC2</accession>
<reference evidence="2" key="2">
    <citation type="submission" date="2021-04" db="EMBL/GenBank/DDBJ databases">
        <authorList>
            <person name="Gilroy R."/>
        </authorList>
    </citation>
    <scope>NUCLEOTIDE SEQUENCE</scope>
    <source>
        <strain evidence="2">ChiW19-954</strain>
    </source>
</reference>
<evidence type="ECO:0000313" key="3">
    <source>
        <dbReference type="Proteomes" id="UP000823890"/>
    </source>
</evidence>
<keyword evidence="1" id="KW-1133">Transmembrane helix</keyword>
<dbReference type="EMBL" id="DWWO01000022">
    <property type="protein sequence ID" value="HJC33367.1"/>
    <property type="molecule type" value="Genomic_DNA"/>
</dbReference>
<feature type="transmembrane region" description="Helical" evidence="1">
    <location>
        <begin position="6"/>
        <end position="25"/>
    </location>
</feature>
<dbReference type="Proteomes" id="UP000823890">
    <property type="component" value="Unassembled WGS sequence"/>
</dbReference>
<sequence>MLKDLLLFLLMMAGGAYGLWIMRGVDGFMKRRREEKGGTVRNVYAYIGRIKGVQEKKAA</sequence>
<keyword evidence="1" id="KW-0472">Membrane</keyword>
<keyword evidence="1" id="KW-0812">Transmembrane</keyword>
<comment type="caution">
    <text evidence="2">The sequence shown here is derived from an EMBL/GenBank/DDBJ whole genome shotgun (WGS) entry which is preliminary data.</text>
</comment>
<protein>
    <submittedName>
        <fullName evidence="2">Uncharacterized protein</fullName>
    </submittedName>
</protein>
<organism evidence="2 3">
    <name type="scientific">Candidatus Mediterraneibacter faecipullorum</name>
    <dbReference type="NCBI Taxonomy" id="2838670"/>
    <lineage>
        <taxon>Bacteria</taxon>
        <taxon>Bacillati</taxon>
        <taxon>Bacillota</taxon>
        <taxon>Clostridia</taxon>
        <taxon>Lachnospirales</taxon>
        <taxon>Lachnospiraceae</taxon>
        <taxon>Mediterraneibacter</taxon>
    </lineage>
</organism>
<evidence type="ECO:0000256" key="1">
    <source>
        <dbReference type="SAM" id="Phobius"/>
    </source>
</evidence>
<proteinExistence type="predicted"/>
<reference evidence="2" key="1">
    <citation type="journal article" date="2021" name="PeerJ">
        <title>Extensive microbial diversity within the chicken gut microbiome revealed by metagenomics and culture.</title>
        <authorList>
            <person name="Gilroy R."/>
            <person name="Ravi A."/>
            <person name="Getino M."/>
            <person name="Pursley I."/>
            <person name="Horton D.L."/>
            <person name="Alikhan N.F."/>
            <person name="Baker D."/>
            <person name="Gharbi K."/>
            <person name="Hall N."/>
            <person name="Watson M."/>
            <person name="Adriaenssens E.M."/>
            <person name="Foster-Nyarko E."/>
            <person name="Jarju S."/>
            <person name="Secka A."/>
            <person name="Antonio M."/>
            <person name="Oren A."/>
            <person name="Chaudhuri R.R."/>
            <person name="La Ragione R."/>
            <person name="Hildebrand F."/>
            <person name="Pallen M.J."/>
        </authorList>
    </citation>
    <scope>NUCLEOTIDE SEQUENCE</scope>
    <source>
        <strain evidence="2">ChiW19-954</strain>
    </source>
</reference>
<dbReference type="AlphaFoldDB" id="A0A9D2NKC2"/>
<gene>
    <name evidence="2" type="ORF">H9758_02095</name>
</gene>